<dbReference type="EMBL" id="CM023486">
    <property type="protein sequence ID" value="KAH6928981.1"/>
    <property type="molecule type" value="Genomic_DNA"/>
</dbReference>
<proteinExistence type="predicted"/>
<comment type="caution">
    <text evidence="1">The sequence shown here is derived from an EMBL/GenBank/DDBJ whole genome shotgun (WGS) entry which is preliminary data.</text>
</comment>
<keyword evidence="2" id="KW-1185">Reference proteome</keyword>
<evidence type="ECO:0000313" key="1">
    <source>
        <dbReference type="EMBL" id="KAH6928981.1"/>
    </source>
</evidence>
<protein>
    <submittedName>
        <fullName evidence="1">Uncharacterized protein</fullName>
    </submittedName>
</protein>
<sequence length="204" mass="22076">MARRGRDGNFIVDSGLWGEEADTNSPAAWRAPRSLLLAAASKHTLRCQQATQQICACAVGAGGRALHLKKFVPVRDFVSCFVGNGGRLLRARSLAASQRRSLAAAAACLLCRGECWLSTLRAAGSLGDASLSPRHTNVARKGEGSPCIGDDYYDGGGSSGARWLRRGRPSLCACRGKIEERHWRWCTRAHKGKWDGNGRGGWRR</sequence>
<dbReference type="Proteomes" id="UP000821845">
    <property type="component" value="Chromosome 6"/>
</dbReference>
<organism evidence="1 2">
    <name type="scientific">Hyalomma asiaticum</name>
    <name type="common">Tick</name>
    <dbReference type="NCBI Taxonomy" id="266040"/>
    <lineage>
        <taxon>Eukaryota</taxon>
        <taxon>Metazoa</taxon>
        <taxon>Ecdysozoa</taxon>
        <taxon>Arthropoda</taxon>
        <taxon>Chelicerata</taxon>
        <taxon>Arachnida</taxon>
        <taxon>Acari</taxon>
        <taxon>Parasitiformes</taxon>
        <taxon>Ixodida</taxon>
        <taxon>Ixodoidea</taxon>
        <taxon>Ixodidae</taxon>
        <taxon>Hyalomminae</taxon>
        <taxon>Hyalomma</taxon>
    </lineage>
</organism>
<accession>A0ACB7S1Z8</accession>
<reference evidence="1" key="1">
    <citation type="submission" date="2020-05" db="EMBL/GenBank/DDBJ databases">
        <title>Large-scale comparative analyses of tick genomes elucidate their genetic diversity and vector capacities.</title>
        <authorList>
            <person name="Jia N."/>
            <person name="Wang J."/>
            <person name="Shi W."/>
            <person name="Du L."/>
            <person name="Sun Y."/>
            <person name="Zhan W."/>
            <person name="Jiang J."/>
            <person name="Wang Q."/>
            <person name="Zhang B."/>
            <person name="Ji P."/>
            <person name="Sakyi L.B."/>
            <person name="Cui X."/>
            <person name="Yuan T."/>
            <person name="Jiang B."/>
            <person name="Yang W."/>
            <person name="Lam T.T.-Y."/>
            <person name="Chang Q."/>
            <person name="Ding S."/>
            <person name="Wang X."/>
            <person name="Zhu J."/>
            <person name="Ruan X."/>
            <person name="Zhao L."/>
            <person name="Wei J."/>
            <person name="Que T."/>
            <person name="Du C."/>
            <person name="Cheng J."/>
            <person name="Dai P."/>
            <person name="Han X."/>
            <person name="Huang E."/>
            <person name="Gao Y."/>
            <person name="Liu J."/>
            <person name="Shao H."/>
            <person name="Ye R."/>
            <person name="Li L."/>
            <person name="Wei W."/>
            <person name="Wang X."/>
            <person name="Wang C."/>
            <person name="Yang T."/>
            <person name="Huo Q."/>
            <person name="Li W."/>
            <person name="Guo W."/>
            <person name="Chen H."/>
            <person name="Zhou L."/>
            <person name="Ni X."/>
            <person name="Tian J."/>
            <person name="Zhou Y."/>
            <person name="Sheng Y."/>
            <person name="Liu T."/>
            <person name="Pan Y."/>
            <person name="Xia L."/>
            <person name="Li J."/>
            <person name="Zhao F."/>
            <person name="Cao W."/>
        </authorList>
    </citation>
    <scope>NUCLEOTIDE SEQUENCE</scope>
    <source>
        <strain evidence="1">Hyas-2018</strain>
    </source>
</reference>
<gene>
    <name evidence="1" type="ORF">HPB50_022358</name>
</gene>
<evidence type="ECO:0000313" key="2">
    <source>
        <dbReference type="Proteomes" id="UP000821845"/>
    </source>
</evidence>
<name>A0ACB7S1Z8_HYAAI</name>